<dbReference type="OrthoDB" id="9786526at2"/>
<dbReference type="Gene3D" id="1.10.10.10">
    <property type="entry name" value="Winged helix-like DNA-binding domain superfamily/Winged helix DNA-binding domain"/>
    <property type="match status" value="1"/>
</dbReference>
<dbReference type="InterPro" id="IPR058163">
    <property type="entry name" value="LysR-type_TF_proteobact-type"/>
</dbReference>
<gene>
    <name evidence="6" type="ORF">CJU81_04300</name>
</gene>
<dbReference type="Gene3D" id="3.40.190.290">
    <property type="match status" value="1"/>
</dbReference>
<dbReference type="FunFam" id="1.10.10.10:FF:000001">
    <property type="entry name" value="LysR family transcriptional regulator"/>
    <property type="match status" value="1"/>
</dbReference>
<evidence type="ECO:0000256" key="1">
    <source>
        <dbReference type="ARBA" id="ARBA00009437"/>
    </source>
</evidence>
<dbReference type="Proteomes" id="UP000215861">
    <property type="component" value="Unassembled WGS sequence"/>
</dbReference>
<evidence type="ECO:0000256" key="3">
    <source>
        <dbReference type="ARBA" id="ARBA00023125"/>
    </source>
</evidence>
<evidence type="ECO:0000313" key="7">
    <source>
        <dbReference type="Proteomes" id="UP000215861"/>
    </source>
</evidence>
<dbReference type="SUPFAM" id="SSF46785">
    <property type="entry name" value="Winged helix' DNA-binding domain"/>
    <property type="match status" value="1"/>
</dbReference>
<dbReference type="GO" id="GO:0043565">
    <property type="term" value="F:sequence-specific DNA binding"/>
    <property type="evidence" value="ECO:0007669"/>
    <property type="project" value="TreeGrafter"/>
</dbReference>
<keyword evidence="2" id="KW-0805">Transcription regulation</keyword>
<evidence type="ECO:0000259" key="5">
    <source>
        <dbReference type="PROSITE" id="PS50931"/>
    </source>
</evidence>
<dbReference type="InterPro" id="IPR005119">
    <property type="entry name" value="LysR_subst-bd"/>
</dbReference>
<dbReference type="EMBL" id="NQKQ01000003">
    <property type="protein sequence ID" value="PAA14701.1"/>
    <property type="molecule type" value="Genomic_DNA"/>
</dbReference>
<dbReference type="InterPro" id="IPR036390">
    <property type="entry name" value="WH_DNA-bd_sf"/>
</dbReference>
<dbReference type="InterPro" id="IPR036388">
    <property type="entry name" value="WH-like_DNA-bd_sf"/>
</dbReference>
<sequence>MPDKRLHLFKKHGRADGPFIFQAWPQGGFMSKLRQMEVFVAVVEAGSFADAAVRLDMSAVMVGRHIQSLETALNSKLIQRTTRRQSVTGEGRLFYEESKKALEQIKYAWNRVQASTGKPGGLLRMTAPMTLGVTLVGPLVNEFMQLYPDVQVELILSNDVVDLHESSFDLGFRISELIEVNLESRPLPPYRMVICAAPGYLQAHQVPQTPEQLDQHRILTHTSWTNRFAWPLQHGNKTMPWPDHAVLRSNDGQVLLQAAIAGNGILMQPDFLVADALARGELVTIMDACVPAPKPVQMVYPRSKKTLPKLNAFVTFIVERLQSA</sequence>
<dbReference type="PANTHER" id="PTHR30537:SF35">
    <property type="entry name" value="TRANSCRIPTIONAL REGULATORY PROTEIN"/>
    <property type="match status" value="1"/>
</dbReference>
<dbReference type="PROSITE" id="PS50931">
    <property type="entry name" value="HTH_LYSR"/>
    <property type="match status" value="1"/>
</dbReference>
<comment type="similarity">
    <text evidence="1">Belongs to the LysR transcriptional regulatory family.</text>
</comment>
<reference evidence="6 7" key="1">
    <citation type="submission" date="2017-08" db="EMBL/GenBank/DDBJ databases">
        <title>Genomic and metabolic characterisation of spoilage-associated Pseudomonas species.</title>
        <authorList>
            <person name="Stanborough T."/>
            <person name="Fegan N."/>
            <person name="Powell S.M."/>
            <person name="Singh T."/>
            <person name="Tamplin M.L."/>
            <person name="Chandry P.S."/>
        </authorList>
    </citation>
    <scope>NUCLEOTIDE SEQUENCE [LARGE SCALE GENOMIC DNA]</scope>
    <source>
        <strain evidence="6 7">F1801</strain>
    </source>
</reference>
<dbReference type="InterPro" id="IPR000847">
    <property type="entry name" value="LysR_HTH_N"/>
</dbReference>
<proteinExistence type="inferred from homology"/>
<keyword evidence="4" id="KW-0804">Transcription</keyword>
<evidence type="ECO:0000256" key="2">
    <source>
        <dbReference type="ARBA" id="ARBA00023015"/>
    </source>
</evidence>
<comment type="caution">
    <text evidence="6">The sequence shown here is derived from an EMBL/GenBank/DDBJ whole genome shotgun (WGS) entry which is preliminary data.</text>
</comment>
<evidence type="ECO:0000313" key="6">
    <source>
        <dbReference type="EMBL" id="PAA14701.1"/>
    </source>
</evidence>
<protein>
    <submittedName>
        <fullName evidence="6">LysR family transcriptional regulator</fullName>
    </submittedName>
</protein>
<organism evidence="6 7">
    <name type="scientific">Pseudomonas fragi</name>
    <dbReference type="NCBI Taxonomy" id="296"/>
    <lineage>
        <taxon>Bacteria</taxon>
        <taxon>Pseudomonadati</taxon>
        <taxon>Pseudomonadota</taxon>
        <taxon>Gammaproteobacteria</taxon>
        <taxon>Pseudomonadales</taxon>
        <taxon>Pseudomonadaceae</taxon>
        <taxon>Pseudomonas</taxon>
    </lineage>
</organism>
<evidence type="ECO:0000256" key="4">
    <source>
        <dbReference type="ARBA" id="ARBA00023163"/>
    </source>
</evidence>
<dbReference type="Pfam" id="PF03466">
    <property type="entry name" value="LysR_substrate"/>
    <property type="match status" value="1"/>
</dbReference>
<dbReference type="AlphaFoldDB" id="A0A267AQM3"/>
<dbReference type="GO" id="GO:0006351">
    <property type="term" value="P:DNA-templated transcription"/>
    <property type="evidence" value="ECO:0007669"/>
    <property type="project" value="TreeGrafter"/>
</dbReference>
<dbReference type="PANTHER" id="PTHR30537">
    <property type="entry name" value="HTH-TYPE TRANSCRIPTIONAL REGULATOR"/>
    <property type="match status" value="1"/>
</dbReference>
<accession>A0A267AQM3</accession>
<feature type="domain" description="HTH lysR-type" evidence="5">
    <location>
        <begin position="32"/>
        <end position="88"/>
    </location>
</feature>
<dbReference type="GO" id="GO:0003700">
    <property type="term" value="F:DNA-binding transcription factor activity"/>
    <property type="evidence" value="ECO:0007669"/>
    <property type="project" value="InterPro"/>
</dbReference>
<name>A0A267AQM3_PSEFR</name>
<dbReference type="Pfam" id="PF00126">
    <property type="entry name" value="HTH_1"/>
    <property type="match status" value="1"/>
</dbReference>
<dbReference type="SUPFAM" id="SSF53850">
    <property type="entry name" value="Periplasmic binding protein-like II"/>
    <property type="match status" value="1"/>
</dbReference>
<keyword evidence="3" id="KW-0238">DNA-binding</keyword>